<dbReference type="PANTHER" id="PTHR30469:SF33">
    <property type="entry name" value="SLR1207 PROTEIN"/>
    <property type="match status" value="1"/>
</dbReference>
<dbReference type="InterPro" id="IPR058639">
    <property type="entry name" value="BSH_YknX-like"/>
</dbReference>
<feature type="region of interest" description="Disordered" evidence="1">
    <location>
        <begin position="194"/>
        <end position="221"/>
    </location>
</feature>
<feature type="compositionally biased region" description="Basic and acidic residues" evidence="1">
    <location>
        <begin position="505"/>
        <end position="527"/>
    </location>
</feature>
<gene>
    <name evidence="3" type="ORF">FNV33_01855</name>
</gene>
<evidence type="ECO:0000259" key="2">
    <source>
        <dbReference type="Pfam" id="PF25984"/>
    </source>
</evidence>
<evidence type="ECO:0000256" key="1">
    <source>
        <dbReference type="SAM" id="MobiDB-lite"/>
    </source>
</evidence>
<name>A0A516GH74_9LACT</name>
<feature type="domain" description="YknX-like barrel-sandwich hybrid" evidence="2">
    <location>
        <begin position="98"/>
        <end position="263"/>
    </location>
</feature>
<dbReference type="PANTHER" id="PTHR30469">
    <property type="entry name" value="MULTIDRUG RESISTANCE PROTEIN MDTA"/>
    <property type="match status" value="1"/>
</dbReference>
<dbReference type="EMBL" id="CP041626">
    <property type="protein sequence ID" value="QDO90857.1"/>
    <property type="molecule type" value="Genomic_DNA"/>
</dbReference>
<feature type="region of interest" description="Disordered" evidence="1">
    <location>
        <begin position="440"/>
        <end position="527"/>
    </location>
</feature>
<evidence type="ECO:0000313" key="3">
    <source>
        <dbReference type="EMBL" id="QDO90857.1"/>
    </source>
</evidence>
<feature type="compositionally biased region" description="Basic and acidic residues" evidence="1">
    <location>
        <begin position="445"/>
        <end position="461"/>
    </location>
</feature>
<dbReference type="Gene3D" id="2.40.420.20">
    <property type="match status" value="1"/>
</dbReference>
<evidence type="ECO:0000313" key="4">
    <source>
        <dbReference type="Proteomes" id="UP000315953"/>
    </source>
</evidence>
<dbReference type="Pfam" id="PF25984">
    <property type="entry name" value="BSH_YknX"/>
    <property type="match status" value="1"/>
</dbReference>
<sequence length="527" mass="56923">MSCFYRTIGVMSLTKECGSIRMISIDRRGIAMKKWLSVKRIVGSMAVVSTLTLAGCQAFGGNEQTEESDELTYNTVIVRPEEPATVDGVVASRIDKGYYYSSDIGTISQVHVSDGQQVQKGDALFTYVAKEDDHELEDLSREQTNLYNQREALIADLSRLTGGTYNMMGDRIVWSYAQGRYVVTDPIGVDYGARTNTTNSSGQASGAGAQTPDSGGNDADSIKSSIRQVNAQIKEVEIKLLRAQEKKNPTIKADYAGQVYIDERGRDGGSVPFVRIIGQGLVVNGTVDEYNYHLLENDLEVDMYINAEDRTIKGKITSYDRLPQSNSSQHGGGGSAGGGSGAGEGSGSSDDASPSQSESQAAKFGFIVEPEEDVQIGFSTQISIPRKGFVLPPESILEMNGEKYVFKYVDGVAKKTKVKMEKIGIQEVITKGLSEGDEVIQDPTGLKDGDQVKVAGENRMETDEDFMADPAAEDAEGADTGAETTEAGTDKKDDKDNTENDADEEVHSPADDADVKDMDLKPQSEGE</sequence>
<protein>
    <submittedName>
        <fullName evidence="3">Biotin/lipoyl-binding protein</fullName>
    </submittedName>
</protein>
<proteinExistence type="predicted"/>
<feature type="region of interest" description="Disordered" evidence="1">
    <location>
        <begin position="318"/>
        <end position="360"/>
    </location>
</feature>
<dbReference type="GO" id="GO:0015562">
    <property type="term" value="F:efflux transmembrane transporter activity"/>
    <property type="evidence" value="ECO:0007669"/>
    <property type="project" value="TreeGrafter"/>
</dbReference>
<accession>A0A516GH74</accession>
<organism evidence="3 4">
    <name type="scientific">Dolosigranulum pigrum</name>
    <dbReference type="NCBI Taxonomy" id="29394"/>
    <lineage>
        <taxon>Bacteria</taxon>
        <taxon>Bacillati</taxon>
        <taxon>Bacillota</taxon>
        <taxon>Bacilli</taxon>
        <taxon>Lactobacillales</taxon>
        <taxon>Carnobacteriaceae</taxon>
        <taxon>Dolosigranulum</taxon>
    </lineage>
</organism>
<feature type="compositionally biased region" description="Basic and acidic residues" evidence="1">
    <location>
        <begin position="488"/>
        <end position="498"/>
    </location>
</feature>
<dbReference type="GO" id="GO:1990281">
    <property type="term" value="C:efflux pump complex"/>
    <property type="evidence" value="ECO:0007669"/>
    <property type="project" value="TreeGrafter"/>
</dbReference>
<dbReference type="AlphaFoldDB" id="A0A516GH74"/>
<dbReference type="Proteomes" id="UP000315953">
    <property type="component" value="Chromosome"/>
</dbReference>
<feature type="compositionally biased region" description="Low complexity" evidence="1">
    <location>
        <begin position="478"/>
        <end position="487"/>
    </location>
</feature>
<dbReference type="KEGG" id="dpm:FNV33_01855"/>
<reference evidence="3 4" key="1">
    <citation type="submission" date="2019-07" db="EMBL/GenBank/DDBJ databases">
        <title>Genome assembly of a nasal isolate of Dolosigranulum pigrum from a chronic sinusitis patient.</title>
        <authorList>
            <person name="Baig S."/>
            <person name="Overballe-Petersen S."/>
            <person name="Kaspar U."/>
            <person name="Rendboe A."/>
            <person name="de Man T."/>
            <person name="Liu C."/>
            <person name="Price L.B."/>
            <person name="Stegger M."/>
            <person name="Becker K."/>
            <person name="Skytt Andersen P."/>
        </authorList>
    </citation>
    <scope>NUCLEOTIDE SEQUENCE [LARGE SCALE GENOMIC DNA]</scope>
    <source>
        <strain evidence="3 4">83VPs-KB5</strain>
    </source>
</reference>
<feature type="compositionally biased region" description="Acidic residues" evidence="1">
    <location>
        <begin position="462"/>
        <end position="477"/>
    </location>
</feature>
<feature type="compositionally biased region" description="Gly residues" evidence="1">
    <location>
        <begin position="330"/>
        <end position="346"/>
    </location>
</feature>
<feature type="compositionally biased region" description="Polar residues" evidence="1">
    <location>
        <begin position="194"/>
        <end position="204"/>
    </location>
</feature>
<feature type="compositionally biased region" description="Low complexity" evidence="1">
    <location>
        <begin position="347"/>
        <end position="360"/>
    </location>
</feature>